<name>A0ABV5BB06_9BACL</name>
<proteinExistence type="predicted"/>
<dbReference type="RefSeq" id="WP_375526277.1">
    <property type="nucleotide sequence ID" value="NZ_JBHILM010000018.1"/>
</dbReference>
<evidence type="ECO:0000313" key="2">
    <source>
        <dbReference type="Proteomes" id="UP001580407"/>
    </source>
</evidence>
<evidence type="ECO:0000313" key="1">
    <source>
        <dbReference type="EMBL" id="MFB5682519.1"/>
    </source>
</evidence>
<sequence>MHLAFKTLYDLEHGHILFPSELIENAKLSNYEYVNFHKSLDGLNVECLCHLDDGSKVLFTYYFDFEDKLMRLISDDGVYTEVLFDRKLEIQKLREKLTINSTRNLINN</sequence>
<dbReference type="EMBL" id="JBHILM010000018">
    <property type="protein sequence ID" value="MFB5682519.1"/>
    <property type="molecule type" value="Genomic_DNA"/>
</dbReference>
<accession>A0ABV5BB06</accession>
<protein>
    <submittedName>
        <fullName evidence="1">Uncharacterized protein</fullName>
    </submittedName>
</protein>
<dbReference type="Proteomes" id="UP001580407">
    <property type="component" value="Unassembled WGS sequence"/>
</dbReference>
<keyword evidence="2" id="KW-1185">Reference proteome</keyword>
<gene>
    <name evidence="1" type="ORF">ACE3NQ_16450</name>
</gene>
<organism evidence="1 2">
    <name type="scientific">Paenibacillus terreus</name>
    <dbReference type="NCBI Taxonomy" id="1387834"/>
    <lineage>
        <taxon>Bacteria</taxon>
        <taxon>Bacillati</taxon>
        <taxon>Bacillota</taxon>
        <taxon>Bacilli</taxon>
        <taxon>Bacillales</taxon>
        <taxon>Paenibacillaceae</taxon>
        <taxon>Paenibacillus</taxon>
    </lineage>
</organism>
<comment type="caution">
    <text evidence="1">The sequence shown here is derived from an EMBL/GenBank/DDBJ whole genome shotgun (WGS) entry which is preliminary data.</text>
</comment>
<reference evidence="1 2" key="1">
    <citation type="submission" date="2024-09" db="EMBL/GenBank/DDBJ databases">
        <authorList>
            <person name="Ruan L."/>
        </authorList>
    </citation>
    <scope>NUCLEOTIDE SEQUENCE [LARGE SCALE GENOMIC DNA]</scope>
    <source>
        <strain evidence="1 2">D33</strain>
    </source>
</reference>